<dbReference type="OrthoDB" id="9767116at2"/>
<evidence type="ECO:0000259" key="2">
    <source>
        <dbReference type="SMART" id="SM01360"/>
    </source>
</evidence>
<dbReference type="InterPro" id="IPR041246">
    <property type="entry name" value="Bact_MG10"/>
</dbReference>
<protein>
    <recommendedName>
        <fullName evidence="2">Alpha-2-macroglobulin domain-containing protein</fullName>
    </recommendedName>
</protein>
<sequence>MVQRYSSALSRSIPFIVLTALAMCLQPAFTQAQKLSNSLQGSRLTRIYRLTETETFLFAAGRRNSSMLHTQVDSFDRAAVYRKELAPGHYLFVTARQAELAYRLHAVQNLDIFFVNQSRKLGFTLTDRQGRAVTDAVVRTGSGRVVRFDRARQLYVTGPSPGTKVIRAVHAGQTNFFVVERHQQNYRPAQTFRKFLFSKPLIYTWMPVKNLLSNRHSPISDAKRTGLRKFSGYMTFNKPKFKPGDTLRWKAFVVSRQGRSIRPQAAELVLKRYGKPEQILDTCSSTRPGSFSGTVALAALKLDLDRQYTLELRAAGGGAVMVSGTFGYEDYELKALRFAVRTDKTEHAPGNPIALYIKASDENDLAVPDGRVELIATSGPVRQYRSDGVFVPDTLWQHSIKLEPVGETRLLLPDSIFPRADLAFNLSFQFRNSSNESRSEYRSFSYTDAREQLTRKFEGDSIRFDYLLNGRPQPRSGMLYRLRPDETELDSLVVQLPYCTKFDPRFGAYELQAGPLRADVTVSDFDPQVAVSGLRHADSLYIKMSNPRGIRVWYMLSGGNKVLASGYGTRLDTAFQYRGSQPVAVQVNFRWGEAERSVRQTVHLNKNLLAVQLDAPAAVYPGQTVAMKVSVRDADKRPVTGADLTAQAYTGKFGSAGVFLPYFADRRDKEQKAHATFEGESLDMTMGRIPLDWQAFGKRLALDTVEYYRFLYPKGKYELSEASRDTTTSVVPFLVSNGAIDPVSIIYIDGVPVYFSQADQLQRYAFKVDPGRHRIILRSSRYEADFEADIRFGHRHVISVQADPKNASARVVAMGSKLSPADESVLSNYMFRVQDNFQFEKTVIRDGQANTWLLNPPGSDKSERLIGPIAANYLTFSRPSLTLSFLKEPDFSYTFAPGLIRQKSASIFDNPGWQLRAVPEAGNTDYRQQALDARTIDSIWNDFLDMRSRTTNLFPVHEPPVAKGGTLVLALDTSLTISQPYLKTIVLYRYDAPDFVRILPGNTQFFGRLAPGAYRVLLLLKDNRYYMAEQVSVKTGGSNYLKINKLRLHAANKMSMRIDSLLKSAGSGPGWGSAAQRQQLALSVTEQFNDSHLNRADFGFRMTGRVTSQEDGSAMPGVAVKVKGFSAGVSTGADGTFSIPVPAGGHLTFSFLGFENEEVPIKAGAHVQLSLKPQSMALQEVVVVGYGAAKRRNLTASVATVQGATPGLQIRGKNSAAGQPMLIVDGLPYNGRLEDISSDDIADVSILKDAAATAIYGSQAANGVVIIKRKAVGGIAATGFSAESGLRRNFSDVGFWKPELFTDANGEARFTVTFPDDITSWNTEVFAMTGRRQSGQIQTSIRSFKSLSANLVSPQFAIKGDSLQVMGKLMNYTPVTETVMRRLLVNGTERLAGQRQVKHAHLDSLMFNVTSTDTLQFRYTLDQPGGYTDGEERKVPVYDPGVLETEGKFAVLAADTSVAWNFDAARGSVKWYAEASVFPVLLDELRRVRDYPYQCNEQLASKLKALLLEKQLRKMLKQPFSFDSDIGKIIRLLEKNRLPNGLWSWWPDGRAEMWITIHVADALLKAGSQHYHTSLDKTTLFRSVQAGLSDLAAGERSHALELLHLLDPAYPLSDWLRREEQATRLVKQPGLYTRLRLLRLKQLQGEPIQAAALVAIKKQTMFGGSYWGEEGHAFFDNSVQNTLLVYKLLKTAGGHAAELARIRQYFLEQRKDGQWRNTYEAALILEAILPDLLEQPDAGKPSALRLNGTLLSRFPANGTLPGGQTLSFSKTGTLPVYITAYQQFLNPRPVAVKKDFEVKTVLLQQGAEAAQLKAGIPAVLRVEVKVRADADYVMIEVPVPASCSYDDKAVNYRLETHREYFKEKTAIFCNKLKQGSYIFEIRLMPRYQGRYVLNPARAEMMYFPVFYGREALKNVAIN</sequence>
<feature type="chain" id="PRO_5015588322" description="Alpha-2-macroglobulin domain-containing protein" evidence="1">
    <location>
        <begin position="23"/>
        <end position="1918"/>
    </location>
</feature>
<keyword evidence="4" id="KW-1185">Reference proteome</keyword>
<dbReference type="Gene3D" id="2.60.40.1120">
    <property type="entry name" value="Carboxypeptidase-like, regulatory domain"/>
    <property type="match status" value="1"/>
</dbReference>
<dbReference type="InterPro" id="IPR051802">
    <property type="entry name" value="YfhM-like"/>
</dbReference>
<dbReference type="InterPro" id="IPR008930">
    <property type="entry name" value="Terpenoid_cyclase/PrenylTrfase"/>
</dbReference>
<evidence type="ECO:0000313" key="3">
    <source>
        <dbReference type="EMBL" id="PST81782.1"/>
    </source>
</evidence>
<dbReference type="InterPro" id="IPR012910">
    <property type="entry name" value="Plug_dom"/>
</dbReference>
<evidence type="ECO:0000313" key="4">
    <source>
        <dbReference type="Proteomes" id="UP000240912"/>
    </source>
</evidence>
<dbReference type="Gene3D" id="1.50.10.20">
    <property type="match status" value="1"/>
</dbReference>
<dbReference type="PANTHER" id="PTHR40094">
    <property type="entry name" value="ALPHA-2-MACROGLOBULIN HOMOLOG"/>
    <property type="match status" value="1"/>
</dbReference>
<dbReference type="GO" id="GO:0004866">
    <property type="term" value="F:endopeptidase inhibitor activity"/>
    <property type="evidence" value="ECO:0007669"/>
    <property type="project" value="InterPro"/>
</dbReference>
<feature type="signal peptide" evidence="1">
    <location>
        <begin position="1"/>
        <end position="22"/>
    </location>
</feature>
<dbReference type="InterPro" id="IPR023997">
    <property type="entry name" value="TonB-dep_OMP_SusC/RagA_CS"/>
</dbReference>
<dbReference type="PANTHER" id="PTHR40094:SF1">
    <property type="entry name" value="UBIQUITIN DOMAIN-CONTAINING PROTEIN"/>
    <property type="match status" value="1"/>
</dbReference>
<accession>A0A2T3HH79</accession>
<dbReference type="NCBIfam" id="TIGR04057">
    <property type="entry name" value="SusC_RagA_signa"/>
    <property type="match status" value="1"/>
</dbReference>
<dbReference type="Gene3D" id="2.20.130.20">
    <property type="match status" value="1"/>
</dbReference>
<name>A0A2T3HH79_9SPHI</name>
<dbReference type="SMART" id="SM01360">
    <property type="entry name" value="A2M"/>
    <property type="match status" value="1"/>
</dbReference>
<dbReference type="EMBL" id="PYLS01000008">
    <property type="protein sequence ID" value="PST81782.1"/>
    <property type="molecule type" value="Genomic_DNA"/>
</dbReference>
<dbReference type="Pfam" id="PF07715">
    <property type="entry name" value="Plug"/>
    <property type="match status" value="1"/>
</dbReference>
<dbReference type="Proteomes" id="UP000240912">
    <property type="component" value="Unassembled WGS sequence"/>
</dbReference>
<dbReference type="InterPro" id="IPR001599">
    <property type="entry name" value="Macroglobln_a2"/>
</dbReference>
<dbReference type="Pfam" id="PF00207">
    <property type="entry name" value="A2M"/>
    <property type="match status" value="1"/>
</dbReference>
<evidence type="ECO:0000256" key="1">
    <source>
        <dbReference type="SAM" id="SignalP"/>
    </source>
</evidence>
<dbReference type="InterPro" id="IPR008969">
    <property type="entry name" value="CarboxyPept-like_regulatory"/>
</dbReference>
<proteinExistence type="predicted"/>
<dbReference type="RefSeq" id="WP_107217312.1">
    <property type="nucleotide sequence ID" value="NZ_KZ686272.1"/>
</dbReference>
<dbReference type="SUPFAM" id="SSF49464">
    <property type="entry name" value="Carboxypeptidase regulatory domain-like"/>
    <property type="match status" value="1"/>
</dbReference>
<feature type="domain" description="Alpha-2-macroglobulin" evidence="2">
    <location>
        <begin position="1293"/>
        <end position="1383"/>
    </location>
</feature>
<dbReference type="Gene3D" id="2.170.130.10">
    <property type="entry name" value="TonB-dependent receptor, plug domain"/>
    <property type="match status" value="1"/>
</dbReference>
<gene>
    <name evidence="3" type="ORF">C7T94_18095</name>
</gene>
<dbReference type="SUPFAM" id="SSF56935">
    <property type="entry name" value="Porins"/>
    <property type="match status" value="1"/>
</dbReference>
<dbReference type="SUPFAM" id="SSF48239">
    <property type="entry name" value="Terpenoid cyclases/Protein prenyltransferases"/>
    <property type="match status" value="1"/>
</dbReference>
<organism evidence="3 4">
    <name type="scientific">Pedobacter yulinensis</name>
    <dbReference type="NCBI Taxonomy" id="2126353"/>
    <lineage>
        <taxon>Bacteria</taxon>
        <taxon>Pseudomonadati</taxon>
        <taxon>Bacteroidota</taxon>
        <taxon>Sphingobacteriia</taxon>
        <taxon>Sphingobacteriales</taxon>
        <taxon>Sphingobacteriaceae</taxon>
        <taxon>Pedobacter</taxon>
    </lineage>
</organism>
<dbReference type="InterPro" id="IPR037066">
    <property type="entry name" value="Plug_dom_sf"/>
</dbReference>
<dbReference type="Pfam" id="PF13715">
    <property type="entry name" value="CarbopepD_reg_2"/>
    <property type="match status" value="1"/>
</dbReference>
<comment type="caution">
    <text evidence="3">The sequence shown here is derived from an EMBL/GenBank/DDBJ whole genome shotgun (WGS) entry which is preliminary data.</text>
</comment>
<reference evidence="3 4" key="1">
    <citation type="submission" date="2018-03" db="EMBL/GenBank/DDBJ databases">
        <authorList>
            <person name="Keele B.F."/>
        </authorList>
    </citation>
    <scope>NUCLEOTIDE SEQUENCE [LARGE SCALE GENOMIC DNA]</scope>
    <source>
        <strain evidence="3 4">YL28-9</strain>
    </source>
</reference>
<keyword evidence="1" id="KW-0732">Signal</keyword>
<dbReference type="Pfam" id="PF17973">
    <property type="entry name" value="bMG10"/>
    <property type="match status" value="1"/>
</dbReference>